<feature type="region of interest" description="N-terminal hotdog fold" evidence="8">
    <location>
        <begin position="3684"/>
        <end position="3809"/>
    </location>
</feature>
<comment type="pathway">
    <text evidence="1">Antibiotic biosynthesis.</text>
</comment>
<dbReference type="Gene3D" id="3.40.50.720">
    <property type="entry name" value="NAD(P)-binding Rossmann-like Domain"/>
    <property type="match status" value="3"/>
</dbReference>
<dbReference type="InterPro" id="IPR016035">
    <property type="entry name" value="Acyl_Trfase/lysoPLipase"/>
</dbReference>
<evidence type="ECO:0000256" key="5">
    <source>
        <dbReference type="ARBA" id="ARBA00023194"/>
    </source>
</evidence>
<dbReference type="Gene3D" id="1.10.1200.10">
    <property type="entry name" value="ACP-like"/>
    <property type="match status" value="4"/>
</dbReference>
<feature type="domain" description="Ketosynthase family 3 (KS3)" evidence="10">
    <location>
        <begin position="4562"/>
        <end position="4985"/>
    </location>
</feature>
<feature type="active site" description="Proton acceptor; for dehydratase activity" evidence="8">
    <location>
        <position position="3716"/>
    </location>
</feature>
<feature type="active site" description="Proton acceptor; for dehydratase activity" evidence="8">
    <location>
        <position position="1955"/>
    </location>
</feature>
<dbReference type="InterPro" id="IPR057326">
    <property type="entry name" value="KR_dom"/>
</dbReference>
<feature type="active site" description="Proton acceptor; for dehydratase activity" evidence="8">
    <location>
        <position position="5487"/>
    </location>
</feature>
<dbReference type="Pfam" id="PF02801">
    <property type="entry name" value="Ketoacyl-synt_C"/>
    <property type="match status" value="4"/>
</dbReference>
<dbReference type="Gene3D" id="3.30.70.3290">
    <property type="match status" value="4"/>
</dbReference>
<dbReference type="Pfam" id="PF00550">
    <property type="entry name" value="PP-binding"/>
    <property type="match status" value="4"/>
</dbReference>
<dbReference type="InterPro" id="IPR049552">
    <property type="entry name" value="PKS_DH_N"/>
</dbReference>
<feature type="domain" description="PKS/mFAS DH" evidence="11">
    <location>
        <begin position="5455"/>
        <end position="5729"/>
    </location>
</feature>
<accession>A0ABQ2EH05</accession>
<evidence type="ECO:0000259" key="9">
    <source>
        <dbReference type="PROSITE" id="PS50075"/>
    </source>
</evidence>
<dbReference type="InterPro" id="IPR055123">
    <property type="entry name" value="SpnB-like_Rossmann"/>
</dbReference>
<feature type="region of interest" description="C-terminal hotdog fold" evidence="8">
    <location>
        <begin position="3826"/>
        <end position="3964"/>
    </location>
</feature>
<dbReference type="SUPFAM" id="SSF51735">
    <property type="entry name" value="NAD(P)-binding Rossmann-fold domains"/>
    <property type="match status" value="6"/>
</dbReference>
<dbReference type="InterPro" id="IPR020806">
    <property type="entry name" value="PKS_PP-bd"/>
</dbReference>
<feature type="active site" description="Proton donor; for dehydratase activity" evidence="8">
    <location>
        <position position="5653"/>
    </location>
</feature>
<dbReference type="InterPro" id="IPR036736">
    <property type="entry name" value="ACP-like_sf"/>
</dbReference>
<keyword evidence="5" id="KW-0045">Antibiotic biosynthesis</keyword>
<comment type="caution">
    <text evidence="12">The sequence shown here is derived from an EMBL/GenBank/DDBJ whole genome shotgun (WGS) entry which is preliminary data.</text>
</comment>
<feature type="domain" description="Ketosynthase family 3 (KS3)" evidence="10">
    <location>
        <begin position="1025"/>
        <end position="1449"/>
    </location>
</feature>
<dbReference type="PROSITE" id="PS00606">
    <property type="entry name" value="KS3_1"/>
    <property type="match status" value="3"/>
</dbReference>
<dbReference type="Gene3D" id="3.40.47.10">
    <property type="match status" value="4"/>
</dbReference>
<dbReference type="InterPro" id="IPR032821">
    <property type="entry name" value="PKS_assoc"/>
</dbReference>
<dbReference type="PROSITE" id="PS00012">
    <property type="entry name" value="PHOSPHOPANTETHEINE"/>
    <property type="match status" value="2"/>
</dbReference>
<gene>
    <name evidence="12" type="ORF">GCM10011583_46210</name>
</gene>
<dbReference type="Pfam" id="PF14765">
    <property type="entry name" value="PS-DH"/>
    <property type="match status" value="3"/>
</dbReference>
<feature type="region of interest" description="N-terminal hotdog fold" evidence="8">
    <location>
        <begin position="1923"/>
        <end position="2048"/>
    </location>
</feature>
<dbReference type="InterPro" id="IPR020807">
    <property type="entry name" value="PKS_DH"/>
</dbReference>
<dbReference type="InterPro" id="IPR014031">
    <property type="entry name" value="Ketoacyl_synth_C"/>
</dbReference>
<dbReference type="InterPro" id="IPR014030">
    <property type="entry name" value="Ketoacyl_synth_N"/>
</dbReference>
<dbReference type="SMART" id="SM00827">
    <property type="entry name" value="PKS_AT"/>
    <property type="match status" value="4"/>
</dbReference>
<dbReference type="InterPro" id="IPR036291">
    <property type="entry name" value="NAD(P)-bd_dom_sf"/>
</dbReference>
<keyword evidence="2" id="KW-0596">Phosphopantetheine</keyword>
<dbReference type="SMART" id="SM00825">
    <property type="entry name" value="PKS_KS"/>
    <property type="match status" value="4"/>
</dbReference>
<dbReference type="PROSITE" id="PS52019">
    <property type="entry name" value="PKS_MFAS_DH"/>
    <property type="match status" value="3"/>
</dbReference>
<reference evidence="13" key="1">
    <citation type="journal article" date="2019" name="Int. J. Syst. Evol. Microbiol.">
        <title>The Global Catalogue of Microorganisms (GCM) 10K type strain sequencing project: providing services to taxonomists for standard genome sequencing and annotation.</title>
        <authorList>
            <consortium name="The Broad Institute Genomics Platform"/>
            <consortium name="The Broad Institute Genome Sequencing Center for Infectious Disease"/>
            <person name="Wu L."/>
            <person name="Ma J."/>
        </authorList>
    </citation>
    <scope>NUCLEOTIDE SEQUENCE [LARGE SCALE GENOMIC DNA]</scope>
    <source>
        <strain evidence="13">CGMCC 4.7275</strain>
    </source>
</reference>
<dbReference type="InterPro" id="IPR050091">
    <property type="entry name" value="PKS_NRPS_Biosynth_Enz"/>
</dbReference>
<dbReference type="Proteomes" id="UP000660265">
    <property type="component" value="Unassembled WGS sequence"/>
</dbReference>
<dbReference type="SUPFAM" id="SSF52151">
    <property type="entry name" value="FabD/lysophospholipase-like"/>
    <property type="match status" value="4"/>
</dbReference>
<dbReference type="InterPro" id="IPR049900">
    <property type="entry name" value="PKS_mFAS_DH"/>
</dbReference>
<dbReference type="InterPro" id="IPR049551">
    <property type="entry name" value="PKS_DH_C"/>
</dbReference>
<dbReference type="PANTHER" id="PTHR43775:SF51">
    <property type="entry name" value="INACTIVE PHENOLPHTHIOCEROL SYNTHESIS POLYKETIDE SYNTHASE TYPE I PKS1-RELATED"/>
    <property type="match status" value="1"/>
</dbReference>
<feature type="domain" description="PKS/mFAS DH" evidence="11">
    <location>
        <begin position="1923"/>
        <end position="2199"/>
    </location>
</feature>
<dbReference type="InterPro" id="IPR018201">
    <property type="entry name" value="Ketoacyl_synth_AS"/>
</dbReference>
<dbReference type="InterPro" id="IPR020841">
    <property type="entry name" value="PKS_Beta-ketoAc_synthase_dom"/>
</dbReference>
<dbReference type="Pfam" id="PF00698">
    <property type="entry name" value="Acyl_transf_1"/>
    <property type="match status" value="4"/>
</dbReference>
<dbReference type="SMART" id="SM00822">
    <property type="entry name" value="PKS_KR"/>
    <property type="match status" value="3"/>
</dbReference>
<feature type="domain" description="Ketosynthase family 3 (KS3)" evidence="10">
    <location>
        <begin position="16"/>
        <end position="436"/>
    </location>
</feature>
<name>A0ABQ2EH05_9ACTN</name>
<dbReference type="SUPFAM" id="SSF47336">
    <property type="entry name" value="ACP-like"/>
    <property type="match status" value="4"/>
</dbReference>
<sequence>MREALAIMSSDLVHGTDAIAITGMSCRLPQAPDASAFWELLRSGRSAIGEVPQDRWDPDEVLPDSPERHRAALRHGGFLDRVDQFDAAFFGISPREAVAIDPQQRLFAELAWEALEDAGIVPETLRSTATAVIVGAIAGDYAALAHRGGAITQHSLPGLNRGVIANRVSYALGLNGPSMAVDSAQSSSLVAVHLAVESLRKGECTLALAGGVALNFAPESAEVAGMFGGLSPDGRCFTFDARANGYVRGEGGGVVVLKPLADAVRDGDTVYGVIRGSAVNNDGSTDGLTVPSAEAQATVLRQACEDAGVDPAEVRYVELHGTGTPTGDPLEAAGIGATYGSARPAGSPVLVGSAKTNVGHLEGAAGIVGLIKTALSIRHREIPASLNYETPNPRIDPEALNLRVQTASGPWPDAPLLAGVSSFGVGGTNCHVVLAEAPERAAPEAAPAGDEPELPLAPWLVSGRTEAALRAQAGRLLERRTGDADAFDIGRSLAGTRTHFEHRAVALGLDHDAQLEALRTGAEVPGLVTGVTGEHGKIALVFPGQGSQWEGMARELMRTSAVFRASIEACHEALAPYVDWSLLDTLTAESGATALDRADVVQPVLFAVMVSLARVWESLGVRPDAVIGHSQGEIAAAHIAGALDLADAARIVALRSRTIMTLAGTGAMASVPLAADRVAEYIEPFGDGLSIAVVNGPSTTVVAGTPEAVAELLARCESDGIRAKAVSAVDFASHSPHMDAIKDRLLEQFAGVTPRSCDIAFYSTVTAGAIDTAGLDAEYWFSNLRRPVLFESTLRAMAEDGFGTFVESSPHPVLTVGLRATLPDAVVVDSLRRNETPWPQLLTSLAELHVRGLPVDWSAVFAGRAPGRVALPTYAFQRESYWPEVSTAFEPGTRGTAQLPEAVREETPAAGSSWAGRIAGLPADERSRVALELVRLRTAIVLGHLSTDTVEVGQAFRELGMDSTMAVQLRQNLVDITGLNLPETVVFDHPSPSRLARRLIELALGDDISSAASALSRSGSVLDADDPIVIVGMACRYPGGASTPDELWRLVDDGASAISGFPTDRGWDLEALYDPEPGVRGKTYTRHGGFLDEAAEFDTEFFGISPREATAMDPQQRVLLQVTWEALERAGIDPDGLQGSSTGVFVGAMSQEYGPRLHEGDDGLGGYLLTGNTASVVSGRISYTFGLEGPAVTVDTACSSSLVAMHQAAQALRVGDCSLALAGGVAVMATPGMFVEFGQQRGLAPDGRCKSFAGAADGTIWAEGAGMVLMERLSDAKANGHTVLAVIRGSAVNQDGASNGLTAPNGPSQQRVINAALAGAGLTADQVDAVEAHGTGTPLGDPIEAQALLATYGQNREEPLWLGSLKSNIGHTQAAAGIGGVIKMIQAMRHGTLPQTLHVDEPSPHIDWTSGNVRLLTESRAWPETDHPRRAAVSSFGISGTNAHLIIEQPPVTPEPVESGQEQDAPEAGLVPWFLSAKSEEALRDQARQLLDHVTAQPDLHPAHIGQALTATRARFQHRAVVIGEGRDELLAGLRSLSNDETSRAVVTGTAREGTTAFLFTGQGSQRAGMGRELYDTYPVFRDTFDEVCATLDRHLNAEVPVKDVVFADDPELLNQTRYTQSALFAIETALYRLVESFGVTPHHLAGHSIGEITAAHVAGIFTLNDACRLVAARGSLMQALPANGAMISLRTTEEQILPFLEGHEHHVTVAAVNGPKSVVISGDEEAATQIADALAKTGVKTKRLTVSHAFHSPHMDPMLEKFESVAADLTYHTPMIPVVSAVTGELADHRVTTPQYWVQHVRDAVRFADTITTLDGLGTRHYLELGPDPVLTTLVKETLTKSRRTTSPTAVLRKGHAEATTLLTALATAHTAGAPANLTTHLPVPDSRPDLPTYPFQRRRYWLTATEATGDVSSAGLTATGHPVLTTAAELPDPGGLLLTGRVNASAPSWAADHAVFGTPVMPGVAFVDMLLHAAALVGRPRIEELTHHVFLALPEHGALQLRVVVRPADDSGRRTFAVHSRPEDAPLGADWTCHATGALGTAPAVPPALPAADAAWPPASAQALDTDGFYRRIAEAGFGYQGVFQGLGAAWEDGDTLYAEVALPTGTAPGSYGVHPGLLDSALHPIALASTRTDGTLLVPFSWSGVALHANGARALRVQLVRSTPETVALTVTDPSGAPVLTVDSLAMRGVRSEQLEAARPDRDGALHEVAWRAVPAPPRAASRPDGAGWAVVGDTRDPRVSAVLAALGTAAESFPDAEALRASLRAGAARPSTVVARFATGGADPVEAAHARTRDALRLLQAVLADGAPDSRLVVLTENAMSTGAGDVSADMAGAAVWGLIRSSQSEHPDRFTLIDVDGSRASDEAVVAALSTGERQLALREGRFFVPRLARLTPGAIPATFDARRAVLITGGTGALGSILARHLVTRHGVRKLLLTSRSGRTADSTLTAELAGLGAEVTVAACDASDRQSLEALLAGLPEESPLGAVVHCAGVLDDGVVTELTPDRLDDVLRPKVDGAWNLHELTKDMDLDVFVLFSSVVGVLGSPGQANYAAANSFLDQLAEHRRAAGLPAKSLAWGLWEAGMADTLDEQDRARMNRGGLAPMPTERALGLFDSALATARAVLVPAGVDVSGARSQRASMLSPLLAELLPAQAPPAERSGEAVDESSLRQRLAGVSEDEQRELLLEVLRKHVAAVLGHSSPLAIDPESSFKDLGFDSLAGIELLMVLGESMGLHLPSTMLFDHPTPDALITHLRDELVDDEAPVEDAVVTAVVPVAPRDDDDPIAVIGMGCRYPGGATTPDELWRLVTEGVDAIGSFPSNRGWDLEELFDPDPDVRGRTYARTGGFLYDADRFDPEFFGISPREALALDPQQRLLLETTWETFENAGIRPDALRGKPVGVFAGVVTQEYGSLVHKGSEPVDGFLLTGTTASVASGRVAYTLGLEGPAVTVDTACSSSLVAMHLACQSLRNGESTMALAGGATVMANPGMFLEFSRQRGLAPDGRCKSFAGAADGTIWAEGAGMVLLERLSDAKANGHTVLAVIRGSAVNQDGASNGLTAPNGPSQQRVINAALAGAGLTADQVDAVEAHGTGTPLGDPIEAQALLATYGQDREEPLWLGSLKSNIGHAQAAAGIGGVIKMIQAMRHGTLPQTLHVDEPSPHIDWTSGNVQLLTEARDWPETDHPRRSAVSSFGISGTNAHVILEQAPVTPEPVENDQEQDTPQAALIPWLLSAKTDQALRDQARQLRAYLELNPEVRPDRVAHALATTRAQFQYRAVVFGNEHEAFDRALGSLTLGEPSPALVRGTPHPGKTAFLFTGQGAQRAGMGRELYETYPVFRDTFDEVCATLDRHLNAEVPVKDVVFADDPELLNQTRYTQSALFAIETALYRLVESFGVTPQYLAGHSIGEIAAAHVAGIFSLDDASRLVAARGSLMQALPANGAMISLRTTEEQILPFLEGHEHHVTIAAVNGPDSIVISGDEKAATQIAETLAETGVKTRRLTVSHAFHSPHMEPMLDEFELVAGELIYHSPTVPIVSALTGELADHYITTPQYWVQHVRDAVRFADTITTLDRLGTRHYLELGPDPVLTAMAQDSVPDDVDAIHVATLHRDRDENQSFLTALATAHANGTQVRWTPVIGESAAPAPGLPTYPFQRQHYWLEAAKPTSGADGLGLTATSHPVLTTLAELPDGGGHLFTGRVSGNDPDWVAEHIIFGTMIVPGVAFVDLLLHAARHVDCEHIEELTHHVFLAVPERAALQLRLLVEPADSSGSRAFAFYSRPEDVPVETDWTLHATGALGAERREVPAGADSLRNEVWPPDISDTMDVAEFYRRVTDGGFGYGPLFRGLKKAWQDGNTTYAEVSLPTGADPGDYGIHPGLLDSALQPAALIMGETEADDSIRVPFSWAGVSLHATGASSLRIRHTWTTPDTASLVIADQTGTPVMTIDSLAMRTVGADQLAATRAADAGELYKVDWTEVQSVDDKTQSAGARWAVVADPGNAQVAAALSPLGAAVEVAPDAITLPTAPGDDTTRPDVVFAWCVSEPGSDPARTARSFTHRVLGLVQTLLSDDRPDSRLVLLTRGAMSMGTGGEADLAGAAVWGLIRTAQTEHPDRFTLIDLDSSDSSLRALPAALATDEPQLAVRDGRLLAPRLARVGASSTDSGATASAAPFDPDKTVLITGGTGALGTLLARHLVTEHGVRKLLLTSRRGRTADSTITEELAELGAEVTIAACDTADRDSLEALLASLPQEHPLGAVVHCAGTLDDGIVTALSPERFDGVLRPKVDGAWNLHELTRDLDLNAFVMFSSVVGVLGSPGQSNYAAANVFLDELAEHRRAAGLPAKSLAWGLWESGMADTLDEQDQARMNRGGLLPMPAEQALGHFDAALEADQVVVVPAKLDLAGLRARAATVPVAPVFRGLVRTPLRSAAQSAGAGAEAGALGQAIAGRPEAEQDKIILDFLRNHVATVLGHGSPNSIDPVHSFKELGFDSLSSVELRNSLNKASGMRLPSTLLFDYPTPTVLAGYIRGQLVGSGQAEAGNQVARRTTRGASSRSDAADPIVIVGMGCRFPGADTPEALWQLVVDERDAVGAFPDNRGWDIENLFDADPDVRGKSYASEGGFLYDADRFDPEFFGISPREALALDPQQRLLLETTWETFENAGIRPDALRGKPVGVFAGVAAAEYVSLTHQSDEPVEGYLLTGTTASVASGRISYTLGLEGPAVTVDTACSSSLVAMHLACQSLRNGESTMALAGGATIMANPGMFMEFSRQRGLAPDSRAKSYAGAADGTIWAEGAGMVLLERLSDAKANGHTVLAVIRGSAVNQDGASNGLTAPNGPSQQRVINAALAGAGLSPDQVDAVEGHGTGTPLGDPIEAQALLATYGQNREEPLWLGSLKSNIGHAQAAAGIGGVIKMIQAMRHGTLPRTLHVDEPSPQIDWESGNVQLLTEARAWPETDHPRRSAVSSFGISGTNAHLILEEAPTPTHPESAHDTEPTVTTVPWLLSAKTEQALRDQARQLSAYLERDTEVRPDQVAHALASTRSQFQHRAVVVGEGRDELLAGLLALSEDETSRTVVTGTARQGGTAFLFTGQGAQRAGMGRELYDTYPVFRDTFDEVCTTLDRHLNAEVPVKDVVFADDPTLLNQTRYTQSALFAIETALYRLVESFGVTPHHLAGHSIGEITAAHVAGIFTLNDACRLVAARGSLMQALPANGAMISLRATEEQVLPLLEGHEHHVTIAAVNGPDSIVISGDEKAATQIAETLAETGVKTRRLTVSHAFHSPHMDPMLEEFERVAADLTYHSPTVPIVSAVTGELADHRITTPRYWVQHVRDAVRFADTITTLDGLGTRHYLELGPDPVLTTLANETLSTTNGTHASTPASVLRKGHREAAALLTALATAHTAGAPADLTAHLPSRRTRPDLPTYPFQRQRYWLDQAAPASKVRHGSGHPLLTAAIPLPDGEGAVFTGRVSLKAQPWLRDHVVHGTVVLPGVAFVDLLLHAGGYVDCDQIEELTHHAFLAVPEQGGRELRVTVGAADEGGRRPFSLYSAPESEVAEEAAEWTRHASGFLTGSAPEPDFDLTVWPPAEGEAVEMDEFYRGFIGRGYDYGPLFQGFKAGWRVGDTLYAEIALPEGTDPEAYGIHPALLDSALHPLMLFWYGSDAVRLPFSWSGVALHAFGPSRLRVRLTRSERDLMSLAVADPTGAPVLTITGLSMREVASDQVAAARAQQSNALYEMGWSPLSAPASVDGGRWAGLGLTDLTAALRGAGVDVVDHSTLATLGGPASNGARPPKIVLAGPGRFDGDDLAAHTHTSVDELVRLIRDFVSDDALADSRLVVVTRNAVATEDGEEVPDPAGTAVWGLMRTAGSEYPDRFVVVDIDGSDATLAALPAALSTGEPQLAVREGRLLVPRLVHATLPTQEDGGDAEVTGAGFDPEGTVLITGGTGTLGSLLARHLVERHGVRHLLLASRRGAAADGATELAAELKALGAEVSIASCDTTDAEAAAGLLKSIPDAHPLTGVFHTAGVLDDAALSSLTPERLSAVMRPKVDAAYHLHQLTESMDLAAFVLFSSAAGAIGNPGQANYAAANTFLDGLASHRRGRGLPALSLAWGLWAQTSELTAGLDPAGRARLDRGGIGAMPTAQALALLDVALASDRTLLVPAKLNLARLGEGDAPVPPVLHGLVRPRSRRAAAQGGTTAPNALRQRLLSSQDEAAQLDILLTYIHGQVAAVLGHGSPDAIDPDNGFLDMGLDSLTTVEFRNNLNQATGLRLPPTTLFDYPTPVQLASMLRAELAPEGAESASEELPRTVVAELDRLEGSLGTVAPGARTAVVARMQALLQKLDGLDDAERQGTNVAIDSATDDEIFDFIDNELGLS</sequence>
<dbReference type="InterPro" id="IPR006162">
    <property type="entry name" value="Ppantetheine_attach_site"/>
</dbReference>
<dbReference type="SMART" id="SM00823">
    <property type="entry name" value="PKS_PP"/>
    <property type="match status" value="4"/>
</dbReference>
<dbReference type="Pfam" id="PF00109">
    <property type="entry name" value="ketoacyl-synt"/>
    <property type="match status" value="4"/>
</dbReference>
<dbReference type="InterPro" id="IPR009081">
    <property type="entry name" value="PP-bd_ACP"/>
</dbReference>
<dbReference type="Gene3D" id="3.40.366.10">
    <property type="entry name" value="Malonyl-Coenzyme A Acyl Carrier Protein, domain 2"/>
    <property type="match status" value="4"/>
</dbReference>
<dbReference type="Pfam" id="PF08659">
    <property type="entry name" value="KR"/>
    <property type="match status" value="3"/>
</dbReference>
<dbReference type="Pfam" id="PF22953">
    <property type="entry name" value="SpnB_Rossmann"/>
    <property type="match status" value="3"/>
</dbReference>
<feature type="domain" description="Carrier" evidence="9">
    <location>
        <begin position="928"/>
        <end position="1003"/>
    </location>
</feature>
<dbReference type="SMART" id="SM01294">
    <property type="entry name" value="PKS_PP_betabranch"/>
    <property type="match status" value="4"/>
</dbReference>
<keyword evidence="13" id="KW-1185">Reference proteome</keyword>
<evidence type="ECO:0000256" key="2">
    <source>
        <dbReference type="ARBA" id="ARBA00022450"/>
    </source>
</evidence>
<feature type="region of interest" description="N-terminal hotdog fold" evidence="8">
    <location>
        <begin position="5455"/>
        <end position="5582"/>
    </location>
</feature>
<evidence type="ECO:0008006" key="14">
    <source>
        <dbReference type="Google" id="ProtNLM"/>
    </source>
</evidence>
<feature type="domain" description="PKS/mFAS DH" evidence="11">
    <location>
        <begin position="3684"/>
        <end position="3964"/>
    </location>
</feature>
<keyword evidence="3" id="KW-0597">Phosphoprotein</keyword>
<dbReference type="EMBL" id="BMMV01000015">
    <property type="protein sequence ID" value="GGK08903.1"/>
    <property type="molecule type" value="Genomic_DNA"/>
</dbReference>
<organism evidence="12 13">
    <name type="scientific">Streptomyces camponoticapitis</name>
    <dbReference type="NCBI Taxonomy" id="1616125"/>
    <lineage>
        <taxon>Bacteria</taxon>
        <taxon>Bacillati</taxon>
        <taxon>Actinomycetota</taxon>
        <taxon>Actinomycetes</taxon>
        <taxon>Kitasatosporales</taxon>
        <taxon>Streptomycetaceae</taxon>
        <taxon>Streptomyces</taxon>
    </lineage>
</organism>
<dbReference type="SUPFAM" id="SSF53901">
    <property type="entry name" value="Thiolase-like"/>
    <property type="match status" value="4"/>
</dbReference>
<evidence type="ECO:0000256" key="7">
    <source>
        <dbReference type="ARBA" id="ARBA00023315"/>
    </source>
</evidence>
<feature type="active site" description="Proton donor; for dehydratase activity" evidence="8">
    <location>
        <position position="2122"/>
    </location>
</feature>
<keyword evidence="7" id="KW-0012">Acyltransferase</keyword>
<dbReference type="InterPro" id="IPR016039">
    <property type="entry name" value="Thiolase-like"/>
</dbReference>
<feature type="domain" description="Ketosynthase family 3 (KS3)" evidence="10">
    <location>
        <begin position="2786"/>
        <end position="3210"/>
    </location>
</feature>
<dbReference type="Pfam" id="PF21089">
    <property type="entry name" value="PKS_DH_N"/>
    <property type="match status" value="3"/>
</dbReference>
<keyword evidence="6" id="KW-0511">Multifunctional enzyme</keyword>
<dbReference type="InterPro" id="IPR001227">
    <property type="entry name" value="Ac_transferase_dom_sf"/>
</dbReference>
<dbReference type="Pfam" id="PF16197">
    <property type="entry name" value="KAsynt_C_assoc"/>
    <property type="match status" value="4"/>
</dbReference>
<feature type="domain" description="Carrier" evidence="9">
    <location>
        <begin position="6225"/>
        <end position="6300"/>
    </location>
</feature>
<evidence type="ECO:0000256" key="8">
    <source>
        <dbReference type="PROSITE-ProRule" id="PRU01363"/>
    </source>
</evidence>
<evidence type="ECO:0000313" key="13">
    <source>
        <dbReference type="Proteomes" id="UP000660265"/>
    </source>
</evidence>
<feature type="domain" description="Carrier" evidence="9">
    <location>
        <begin position="4460"/>
        <end position="4535"/>
    </location>
</feature>
<feature type="active site" description="Proton donor; for dehydratase activity" evidence="8">
    <location>
        <position position="3885"/>
    </location>
</feature>
<dbReference type="InterPro" id="IPR014043">
    <property type="entry name" value="Acyl_transferase_dom"/>
</dbReference>
<evidence type="ECO:0000259" key="11">
    <source>
        <dbReference type="PROSITE" id="PS52019"/>
    </source>
</evidence>
<dbReference type="CDD" id="cd08956">
    <property type="entry name" value="KR_3_FAS_SDR_x"/>
    <property type="match status" value="3"/>
</dbReference>
<feature type="region of interest" description="C-terminal hotdog fold" evidence="8">
    <location>
        <begin position="5594"/>
        <end position="5729"/>
    </location>
</feature>
<feature type="region of interest" description="C-terminal hotdog fold" evidence="8">
    <location>
        <begin position="2063"/>
        <end position="2199"/>
    </location>
</feature>
<dbReference type="Gene3D" id="3.10.129.110">
    <property type="entry name" value="Polyketide synthase dehydratase"/>
    <property type="match status" value="3"/>
</dbReference>
<dbReference type="SUPFAM" id="SSF55048">
    <property type="entry name" value="Probable ACP-binding domain of malonyl-CoA ACP transacylase"/>
    <property type="match status" value="4"/>
</dbReference>
<dbReference type="InterPro" id="IPR016036">
    <property type="entry name" value="Malonyl_transacylase_ACP-bd"/>
</dbReference>
<feature type="domain" description="Carrier" evidence="9">
    <location>
        <begin position="2687"/>
        <end position="2762"/>
    </location>
</feature>
<evidence type="ECO:0000256" key="4">
    <source>
        <dbReference type="ARBA" id="ARBA00022679"/>
    </source>
</evidence>
<dbReference type="PROSITE" id="PS50075">
    <property type="entry name" value="CARRIER"/>
    <property type="match status" value="4"/>
</dbReference>
<dbReference type="PANTHER" id="PTHR43775">
    <property type="entry name" value="FATTY ACID SYNTHASE"/>
    <property type="match status" value="1"/>
</dbReference>
<dbReference type="InterPro" id="IPR013968">
    <property type="entry name" value="PKS_KR"/>
</dbReference>
<dbReference type="CDD" id="cd00833">
    <property type="entry name" value="PKS"/>
    <property type="match status" value="4"/>
</dbReference>
<evidence type="ECO:0000259" key="10">
    <source>
        <dbReference type="PROSITE" id="PS52004"/>
    </source>
</evidence>
<evidence type="ECO:0000313" key="12">
    <source>
        <dbReference type="EMBL" id="GGK08903.1"/>
    </source>
</evidence>
<dbReference type="PROSITE" id="PS52004">
    <property type="entry name" value="KS3_2"/>
    <property type="match status" value="4"/>
</dbReference>
<keyword evidence="4" id="KW-0808">Transferase</keyword>
<evidence type="ECO:0000256" key="1">
    <source>
        <dbReference type="ARBA" id="ARBA00004792"/>
    </source>
</evidence>
<protein>
    <recommendedName>
        <fullName evidence="14">Polyketide synthase</fullName>
    </recommendedName>
</protein>
<dbReference type="SMART" id="SM00826">
    <property type="entry name" value="PKS_DH"/>
    <property type="match status" value="3"/>
</dbReference>
<evidence type="ECO:0000256" key="6">
    <source>
        <dbReference type="ARBA" id="ARBA00023268"/>
    </source>
</evidence>
<evidence type="ECO:0000256" key="3">
    <source>
        <dbReference type="ARBA" id="ARBA00022553"/>
    </source>
</evidence>
<proteinExistence type="predicted"/>
<dbReference type="InterPro" id="IPR042104">
    <property type="entry name" value="PKS_dehydratase_sf"/>
</dbReference>